<reference evidence="2 3" key="1">
    <citation type="submission" date="2015-09" db="EMBL/GenBank/DDBJ databases">
        <title>Draft genome sequence of Kouleothrix aurantiaca JCM 19913.</title>
        <authorList>
            <person name="Hemp J."/>
        </authorList>
    </citation>
    <scope>NUCLEOTIDE SEQUENCE [LARGE SCALE GENOMIC DNA]</scope>
    <source>
        <strain evidence="2 3">COM-B</strain>
    </source>
</reference>
<keyword evidence="1" id="KW-0472">Membrane</keyword>
<dbReference type="AlphaFoldDB" id="A0A0P9DLT5"/>
<keyword evidence="3" id="KW-1185">Reference proteome</keyword>
<comment type="caution">
    <text evidence="2">The sequence shown here is derived from an EMBL/GenBank/DDBJ whole genome shotgun (WGS) entry which is preliminary data.</text>
</comment>
<accession>A0A0P9DLT5</accession>
<sequence>MCETTTHAPIIAGARESAVTPHLARLRWLLGTLWRARYELVGLALLLEAAVGLPATIAVFVGYDATSVLIVALAATWGAFVMAVACTIREVSRSEAESHALPGTS</sequence>
<keyword evidence="1" id="KW-1133">Transmembrane helix</keyword>
<organism evidence="2 3">
    <name type="scientific">Kouleothrix aurantiaca</name>
    <dbReference type="NCBI Taxonomy" id="186479"/>
    <lineage>
        <taxon>Bacteria</taxon>
        <taxon>Bacillati</taxon>
        <taxon>Chloroflexota</taxon>
        <taxon>Chloroflexia</taxon>
        <taxon>Chloroflexales</taxon>
        <taxon>Roseiflexineae</taxon>
        <taxon>Roseiflexaceae</taxon>
        <taxon>Kouleothrix</taxon>
    </lineage>
</organism>
<name>A0A0P9DLT5_9CHLR</name>
<dbReference type="Proteomes" id="UP000050509">
    <property type="component" value="Unassembled WGS sequence"/>
</dbReference>
<protein>
    <submittedName>
        <fullName evidence="2">Uncharacterized protein</fullName>
    </submittedName>
</protein>
<keyword evidence="1" id="KW-0812">Transmembrane</keyword>
<evidence type="ECO:0000313" key="3">
    <source>
        <dbReference type="Proteomes" id="UP000050509"/>
    </source>
</evidence>
<evidence type="ECO:0000256" key="1">
    <source>
        <dbReference type="SAM" id="Phobius"/>
    </source>
</evidence>
<gene>
    <name evidence="2" type="ORF">SE17_23920</name>
</gene>
<evidence type="ECO:0000313" key="2">
    <source>
        <dbReference type="EMBL" id="KPV50964.1"/>
    </source>
</evidence>
<dbReference type="EMBL" id="LJCR01001135">
    <property type="protein sequence ID" value="KPV50964.1"/>
    <property type="molecule type" value="Genomic_DNA"/>
</dbReference>
<feature type="transmembrane region" description="Helical" evidence="1">
    <location>
        <begin position="40"/>
        <end position="63"/>
    </location>
</feature>
<feature type="transmembrane region" description="Helical" evidence="1">
    <location>
        <begin position="69"/>
        <end position="88"/>
    </location>
</feature>
<proteinExistence type="predicted"/>